<keyword evidence="3" id="KW-1185">Reference proteome</keyword>
<gene>
    <name evidence="2" type="ORF">G6042_08575</name>
</gene>
<dbReference type="EMBL" id="JAAMPT010000206">
    <property type="protein sequence ID" value="NMH25321.1"/>
    <property type="molecule type" value="Genomic_DNA"/>
</dbReference>
<dbReference type="Pfam" id="PF00534">
    <property type="entry name" value="Glycos_transf_1"/>
    <property type="match status" value="1"/>
</dbReference>
<comment type="caution">
    <text evidence="2">The sequence shown here is derived from an EMBL/GenBank/DDBJ whole genome shotgun (WGS) entry which is preliminary data.</text>
</comment>
<protein>
    <submittedName>
        <fullName evidence="2">Glycosyltransferase family 4 protein</fullName>
    </submittedName>
</protein>
<dbReference type="Proteomes" id="UP000767947">
    <property type="component" value="Unassembled WGS sequence"/>
</dbReference>
<name>A0ABX1QSX8_9FLAO</name>
<evidence type="ECO:0000313" key="2">
    <source>
        <dbReference type="EMBL" id="NMH25321.1"/>
    </source>
</evidence>
<evidence type="ECO:0000313" key="3">
    <source>
        <dbReference type="Proteomes" id="UP000767947"/>
    </source>
</evidence>
<accession>A0ABX1QSX8</accession>
<reference evidence="2 3" key="1">
    <citation type="submission" date="2020-02" db="EMBL/GenBank/DDBJ databases">
        <title>Flavobacterium sp. genome.</title>
        <authorList>
            <person name="Jung H.S."/>
            <person name="Baek J.H."/>
            <person name="Jeon C.O."/>
        </authorList>
    </citation>
    <scope>NUCLEOTIDE SEQUENCE [LARGE SCALE GENOMIC DNA]</scope>
    <source>
        <strain evidence="2 3">SE-s27</strain>
    </source>
</reference>
<dbReference type="PANTHER" id="PTHR45947:SF14">
    <property type="entry name" value="SLL1723 PROTEIN"/>
    <property type="match status" value="1"/>
</dbReference>
<dbReference type="InterPro" id="IPR050194">
    <property type="entry name" value="Glycosyltransferase_grp1"/>
</dbReference>
<dbReference type="InterPro" id="IPR001296">
    <property type="entry name" value="Glyco_trans_1"/>
</dbReference>
<dbReference type="Gene3D" id="3.40.50.2000">
    <property type="entry name" value="Glycogen Phosphorylase B"/>
    <property type="match status" value="2"/>
</dbReference>
<proteinExistence type="predicted"/>
<sequence length="389" mass="44481">MKIGLVLPNIPSYSETFFKNKIVGLQQNGHTVILFVNNSEAESKYHNCTVVKAPKLNGNKIIVLWNLLLELLKMIFINPKRSYRLYKFNKKDNVSFIKNFKSIVSNQFLLTQKLDWLHFGFGTMAIERENIAQAIVAKMAVSFRGYDHYVYPQKNKNCYEILSSKSVKYHVLSDGMKKSLEEKGISEANISKITPAIDINLFEALIIKKSTGILQIKTIARLHWIKGLEYTLEALALLKTDGIQFHYTMIGDGIEKERLVFAVHQLGLSENVTFTGKLSPQEIKEELSKTDIYLQYSIQEGFCNAVLEAQAMGLVCIVSDAEGLSENVLHNQTGFVVAKQNSKLLFEKIKQVIQLPEAEKKNIQEQAILRVQNEFSLEKQKERFIEFYQ</sequence>
<feature type="domain" description="Glycosyl transferase family 1" evidence="1">
    <location>
        <begin position="217"/>
        <end position="363"/>
    </location>
</feature>
<evidence type="ECO:0000259" key="1">
    <source>
        <dbReference type="Pfam" id="PF00534"/>
    </source>
</evidence>
<dbReference type="CDD" id="cd03801">
    <property type="entry name" value="GT4_PimA-like"/>
    <property type="match status" value="1"/>
</dbReference>
<dbReference type="RefSeq" id="WP_169523900.1">
    <property type="nucleotide sequence ID" value="NZ_JAAMPT010000206.1"/>
</dbReference>
<dbReference type="SUPFAM" id="SSF53756">
    <property type="entry name" value="UDP-Glycosyltransferase/glycogen phosphorylase"/>
    <property type="match status" value="1"/>
</dbReference>
<organism evidence="2 3">
    <name type="scientific">Flavobacterium solisilvae</name>
    <dbReference type="NCBI Taxonomy" id="1852019"/>
    <lineage>
        <taxon>Bacteria</taxon>
        <taxon>Pseudomonadati</taxon>
        <taxon>Bacteroidota</taxon>
        <taxon>Flavobacteriia</taxon>
        <taxon>Flavobacteriales</taxon>
        <taxon>Flavobacteriaceae</taxon>
        <taxon>Flavobacterium</taxon>
    </lineage>
</organism>
<dbReference type="PANTHER" id="PTHR45947">
    <property type="entry name" value="SULFOQUINOVOSYL TRANSFERASE SQD2"/>
    <property type="match status" value="1"/>
</dbReference>